<dbReference type="Pfam" id="PF00528">
    <property type="entry name" value="BPD_transp_1"/>
    <property type="match status" value="1"/>
</dbReference>
<dbReference type="InterPro" id="IPR051393">
    <property type="entry name" value="ABC_transporter_permease"/>
</dbReference>
<dbReference type="Gene3D" id="1.10.3720.10">
    <property type="entry name" value="MetI-like"/>
    <property type="match status" value="1"/>
</dbReference>
<comment type="similarity">
    <text evidence="7">Belongs to the binding-protein-dependent transport system permease family.</text>
</comment>
<feature type="transmembrane region" description="Helical" evidence="7">
    <location>
        <begin position="7"/>
        <end position="27"/>
    </location>
</feature>
<name>A0A2Z4Y6P9_SUMC1</name>
<dbReference type="PROSITE" id="PS50928">
    <property type="entry name" value="ABC_TM1"/>
    <property type="match status" value="1"/>
</dbReference>
<dbReference type="PANTHER" id="PTHR30193">
    <property type="entry name" value="ABC TRANSPORTER PERMEASE PROTEIN"/>
    <property type="match status" value="1"/>
</dbReference>
<evidence type="ECO:0000256" key="6">
    <source>
        <dbReference type="ARBA" id="ARBA00023136"/>
    </source>
</evidence>
<keyword evidence="3" id="KW-1003">Cell membrane</keyword>
<proteinExistence type="inferred from homology"/>
<evidence type="ECO:0000256" key="1">
    <source>
        <dbReference type="ARBA" id="ARBA00004651"/>
    </source>
</evidence>
<evidence type="ECO:0000259" key="8">
    <source>
        <dbReference type="PROSITE" id="PS50928"/>
    </source>
</evidence>
<evidence type="ECO:0000256" key="7">
    <source>
        <dbReference type="RuleBase" id="RU363032"/>
    </source>
</evidence>
<keyword evidence="4 7" id="KW-0812">Transmembrane</keyword>
<dbReference type="EMBL" id="CP030759">
    <property type="protein sequence ID" value="AXA36095.1"/>
    <property type="molecule type" value="Genomic_DNA"/>
</dbReference>
<organism evidence="9 10">
    <name type="scientific">Sumerlaea chitinivorans</name>
    <dbReference type="NCBI Taxonomy" id="2250252"/>
    <lineage>
        <taxon>Bacteria</taxon>
        <taxon>Candidatus Sumerlaeota</taxon>
        <taxon>Candidatus Sumerlaeia</taxon>
        <taxon>Candidatus Sumerlaeales</taxon>
        <taxon>Candidatus Sumerlaeaceae</taxon>
        <taxon>Candidatus Sumerlaea</taxon>
    </lineage>
</organism>
<dbReference type="AlphaFoldDB" id="A0A2Z4Y6P9"/>
<comment type="subcellular location">
    <subcellularLocation>
        <location evidence="1 7">Cell membrane</location>
        <topology evidence="1 7">Multi-pass membrane protein</topology>
    </subcellularLocation>
</comment>
<dbReference type="GO" id="GO:0005886">
    <property type="term" value="C:plasma membrane"/>
    <property type="evidence" value="ECO:0007669"/>
    <property type="project" value="UniProtKB-SubCell"/>
</dbReference>
<evidence type="ECO:0000313" key="9">
    <source>
        <dbReference type="EMBL" id="AXA36095.1"/>
    </source>
</evidence>
<sequence>MLFVLPALVPMVVLVGFPLLQTIFFSFTNLKEKNFDLWTLGLAPAENAGACPAGAPAEVQPRGPAARAGMQGKVCVVSVNDQSVKNAAGLRRALERAQREFLHQGKREVRITYATPDQTTATALLRFARQPFDWRIDPKRDSSTWGLVGIENYKRILVPTRDNQDAWQFYKILGVTVLWTVLNVACHYVFGFILALLLNRNVPGTRIYRVLLMLPWAVPVYVSAFSWRWLFNSQYGFFNVVLQKLGHSPIPWLSDTLWTFVAVTITNVWLGIPFMMISLLAGMQAIPKDLYESAQIDGCNRWQQIRWVTLPMLRPVSMTIVLLGAIWTFNMFNVIWLVQGGGTTVEILATYAFRLFRDYHDYAGAAAYGTVIFLLLLVFSLFYLKLLHREEELY</sequence>
<feature type="transmembrane region" description="Helical" evidence="7">
    <location>
        <begin position="257"/>
        <end position="286"/>
    </location>
</feature>
<dbReference type="SUPFAM" id="SSF161098">
    <property type="entry name" value="MetI-like"/>
    <property type="match status" value="1"/>
</dbReference>
<dbReference type="SUPFAM" id="SSF50156">
    <property type="entry name" value="PDZ domain-like"/>
    <property type="match status" value="1"/>
</dbReference>
<dbReference type="SUPFAM" id="SSF160964">
    <property type="entry name" value="MalF N-terminal region-like"/>
    <property type="match status" value="1"/>
</dbReference>
<dbReference type="Gene3D" id="2.30.42.10">
    <property type="match status" value="1"/>
</dbReference>
<dbReference type="Proteomes" id="UP000262583">
    <property type="component" value="Chromosome"/>
</dbReference>
<evidence type="ECO:0000313" key="10">
    <source>
        <dbReference type="Proteomes" id="UP000262583"/>
    </source>
</evidence>
<dbReference type="PANTHER" id="PTHR30193:SF41">
    <property type="entry name" value="DIACETYLCHITOBIOSE UPTAKE SYSTEM PERMEASE PROTEIN NGCF"/>
    <property type="match status" value="1"/>
</dbReference>
<feature type="transmembrane region" description="Helical" evidence="7">
    <location>
        <begin position="210"/>
        <end position="230"/>
    </location>
</feature>
<dbReference type="CDD" id="cd06261">
    <property type="entry name" value="TM_PBP2"/>
    <property type="match status" value="1"/>
</dbReference>
<evidence type="ECO:0000256" key="4">
    <source>
        <dbReference type="ARBA" id="ARBA00022692"/>
    </source>
</evidence>
<evidence type="ECO:0000256" key="2">
    <source>
        <dbReference type="ARBA" id="ARBA00022448"/>
    </source>
</evidence>
<evidence type="ECO:0000256" key="3">
    <source>
        <dbReference type="ARBA" id="ARBA00022475"/>
    </source>
</evidence>
<dbReference type="InterPro" id="IPR000515">
    <property type="entry name" value="MetI-like"/>
</dbReference>
<keyword evidence="5 7" id="KW-1133">Transmembrane helix</keyword>
<feature type="transmembrane region" description="Helical" evidence="7">
    <location>
        <begin position="365"/>
        <end position="384"/>
    </location>
</feature>
<protein>
    <submittedName>
        <fullName evidence="9">Maltose/maltodextrin ABC transporter, permease protein MalF</fullName>
    </submittedName>
</protein>
<dbReference type="GO" id="GO:0055085">
    <property type="term" value="P:transmembrane transport"/>
    <property type="evidence" value="ECO:0007669"/>
    <property type="project" value="InterPro"/>
</dbReference>
<reference evidence="9 10" key="1">
    <citation type="submission" date="2018-05" db="EMBL/GenBank/DDBJ databases">
        <title>A metagenomic window into the 2 km-deep terrestrial subsurface aquifer revealed taxonomically and functionally diverse microbial community comprising novel uncultured bacterial lineages.</title>
        <authorList>
            <person name="Kadnikov V.V."/>
            <person name="Mardanov A.V."/>
            <person name="Beletsky A.V."/>
            <person name="Banks D."/>
            <person name="Pimenov N.V."/>
            <person name="Frank Y.A."/>
            <person name="Karnachuk O.V."/>
            <person name="Ravin N.V."/>
        </authorList>
    </citation>
    <scope>NUCLEOTIDE SEQUENCE [LARGE SCALE GENOMIC DNA]</scope>
    <source>
        <strain evidence="9">BY</strain>
    </source>
</reference>
<evidence type="ECO:0000256" key="5">
    <source>
        <dbReference type="ARBA" id="ARBA00022989"/>
    </source>
</evidence>
<dbReference type="InterPro" id="IPR035906">
    <property type="entry name" value="MetI-like_sf"/>
</dbReference>
<feature type="domain" description="ABC transmembrane type-1" evidence="8">
    <location>
        <begin position="173"/>
        <end position="383"/>
    </location>
</feature>
<dbReference type="KEGG" id="schv:BRCON_1318"/>
<feature type="transmembrane region" description="Helical" evidence="7">
    <location>
        <begin position="177"/>
        <end position="198"/>
    </location>
</feature>
<gene>
    <name evidence="9" type="ORF">BRCON_1318</name>
</gene>
<accession>A0A2Z4Y6P9</accession>
<dbReference type="InterPro" id="IPR036034">
    <property type="entry name" value="PDZ_sf"/>
</dbReference>
<keyword evidence="6 7" id="KW-0472">Membrane</keyword>
<keyword evidence="2 7" id="KW-0813">Transport</keyword>